<dbReference type="PANTHER" id="PTHR42673:SF21">
    <property type="entry name" value="GLUTATHIONE S-TRANSFERASE YFCF"/>
    <property type="match status" value="1"/>
</dbReference>
<dbReference type="SUPFAM" id="SSF52833">
    <property type="entry name" value="Thioredoxin-like"/>
    <property type="match status" value="1"/>
</dbReference>
<protein>
    <submittedName>
        <fullName evidence="2">Glutathione S-transferase family protein</fullName>
    </submittedName>
</protein>
<reference evidence="2" key="2">
    <citation type="submission" date="2020-08" db="EMBL/GenBank/DDBJ databases">
        <authorList>
            <person name="Chen M."/>
            <person name="Teng W."/>
            <person name="Zhao L."/>
            <person name="Hu C."/>
            <person name="Zhou Y."/>
            <person name="Han B."/>
            <person name="Song L."/>
            <person name="Shu W."/>
        </authorList>
    </citation>
    <scope>NUCLEOTIDE SEQUENCE</scope>
    <source>
        <strain evidence="2">FACHB-1375</strain>
    </source>
</reference>
<dbReference type="SFLD" id="SFLDS00019">
    <property type="entry name" value="Glutathione_Transferase_(cytos"/>
    <property type="match status" value="1"/>
</dbReference>
<comment type="caution">
    <text evidence="2">The sequence shown here is derived from an EMBL/GenBank/DDBJ whole genome shotgun (WGS) entry which is preliminary data.</text>
</comment>
<dbReference type="EMBL" id="JACJPW010000011">
    <property type="protein sequence ID" value="MBD2180730.1"/>
    <property type="molecule type" value="Genomic_DNA"/>
</dbReference>
<feature type="domain" description="GST N-terminal" evidence="1">
    <location>
        <begin position="1"/>
        <end position="80"/>
    </location>
</feature>
<dbReference type="GO" id="GO:0004364">
    <property type="term" value="F:glutathione transferase activity"/>
    <property type="evidence" value="ECO:0007669"/>
    <property type="project" value="TreeGrafter"/>
</dbReference>
<dbReference type="InterPro" id="IPR036249">
    <property type="entry name" value="Thioredoxin-like_sf"/>
</dbReference>
<sequence>MLKLYHTPISPNSRRVWITLLEKQIPFELLKMELNGDQLQPDFLALNPFHHIPVLVDDDFTIVESLAILDYLEVKYPAPAMLPTDAKALATVRMVEMVTRRSRSHFFIPYYYSGRLKISPEGSGCLFPLLVVGDV</sequence>
<dbReference type="Gene3D" id="3.40.30.10">
    <property type="entry name" value="Glutaredoxin"/>
    <property type="match status" value="1"/>
</dbReference>
<organism evidence="2 3">
    <name type="scientific">Aerosakkonema funiforme FACHB-1375</name>
    <dbReference type="NCBI Taxonomy" id="2949571"/>
    <lineage>
        <taxon>Bacteria</taxon>
        <taxon>Bacillati</taxon>
        <taxon>Cyanobacteriota</taxon>
        <taxon>Cyanophyceae</taxon>
        <taxon>Oscillatoriophycideae</taxon>
        <taxon>Aerosakkonematales</taxon>
        <taxon>Aerosakkonemataceae</taxon>
        <taxon>Aerosakkonema</taxon>
    </lineage>
</organism>
<dbReference type="PROSITE" id="PS50404">
    <property type="entry name" value="GST_NTER"/>
    <property type="match status" value="1"/>
</dbReference>
<keyword evidence="3" id="KW-1185">Reference proteome</keyword>
<dbReference type="PANTHER" id="PTHR42673">
    <property type="entry name" value="MALEYLACETOACETATE ISOMERASE"/>
    <property type="match status" value="1"/>
</dbReference>
<dbReference type="RefSeq" id="WP_190463231.1">
    <property type="nucleotide sequence ID" value="NZ_JACJPW010000011.1"/>
</dbReference>
<dbReference type="Proteomes" id="UP000641646">
    <property type="component" value="Unassembled WGS sequence"/>
</dbReference>
<dbReference type="Pfam" id="PF13417">
    <property type="entry name" value="GST_N_3"/>
    <property type="match status" value="1"/>
</dbReference>
<reference evidence="2" key="1">
    <citation type="journal article" date="2015" name="ISME J.">
        <title>Draft Genome Sequence of Streptomyces incarnatus NRRL8089, which Produces the Nucleoside Antibiotic Sinefungin.</title>
        <authorList>
            <person name="Oshima K."/>
            <person name="Hattori M."/>
            <person name="Shimizu H."/>
            <person name="Fukuda K."/>
            <person name="Nemoto M."/>
            <person name="Inagaki K."/>
            <person name="Tamura T."/>
        </authorList>
    </citation>
    <scope>NUCLEOTIDE SEQUENCE</scope>
    <source>
        <strain evidence="2">FACHB-1375</strain>
    </source>
</reference>
<dbReference type="InterPro" id="IPR040079">
    <property type="entry name" value="Glutathione_S-Trfase"/>
</dbReference>
<dbReference type="GO" id="GO:0006749">
    <property type="term" value="P:glutathione metabolic process"/>
    <property type="evidence" value="ECO:0007669"/>
    <property type="project" value="TreeGrafter"/>
</dbReference>
<evidence type="ECO:0000259" key="1">
    <source>
        <dbReference type="PROSITE" id="PS50404"/>
    </source>
</evidence>
<dbReference type="GO" id="GO:0016034">
    <property type="term" value="F:maleylacetoacetate isomerase activity"/>
    <property type="evidence" value="ECO:0007669"/>
    <property type="project" value="TreeGrafter"/>
</dbReference>
<evidence type="ECO:0000313" key="2">
    <source>
        <dbReference type="EMBL" id="MBD2180730.1"/>
    </source>
</evidence>
<dbReference type="SFLD" id="SFLDG00358">
    <property type="entry name" value="Main_(cytGST)"/>
    <property type="match status" value="1"/>
</dbReference>
<dbReference type="InterPro" id="IPR004045">
    <property type="entry name" value="Glutathione_S-Trfase_N"/>
</dbReference>
<gene>
    <name evidence="2" type="ORF">H6G03_06375</name>
</gene>
<name>A0A926VBP1_9CYAN</name>
<dbReference type="GO" id="GO:0006559">
    <property type="term" value="P:L-phenylalanine catabolic process"/>
    <property type="evidence" value="ECO:0007669"/>
    <property type="project" value="TreeGrafter"/>
</dbReference>
<dbReference type="CDD" id="cd00570">
    <property type="entry name" value="GST_N_family"/>
    <property type="match status" value="1"/>
</dbReference>
<dbReference type="AlphaFoldDB" id="A0A926VBP1"/>
<accession>A0A926VBP1</accession>
<proteinExistence type="predicted"/>
<evidence type="ECO:0000313" key="3">
    <source>
        <dbReference type="Proteomes" id="UP000641646"/>
    </source>
</evidence>